<accession>A0A5B7FE75</accession>
<protein>
    <submittedName>
        <fullName evidence="2">Uncharacterized protein</fullName>
    </submittedName>
</protein>
<proteinExistence type="predicted"/>
<name>A0A5B7FE75_PORTR</name>
<evidence type="ECO:0000256" key="1">
    <source>
        <dbReference type="SAM" id="MobiDB-lite"/>
    </source>
</evidence>
<organism evidence="2 3">
    <name type="scientific">Portunus trituberculatus</name>
    <name type="common">Swimming crab</name>
    <name type="synonym">Neptunus trituberculatus</name>
    <dbReference type="NCBI Taxonomy" id="210409"/>
    <lineage>
        <taxon>Eukaryota</taxon>
        <taxon>Metazoa</taxon>
        <taxon>Ecdysozoa</taxon>
        <taxon>Arthropoda</taxon>
        <taxon>Crustacea</taxon>
        <taxon>Multicrustacea</taxon>
        <taxon>Malacostraca</taxon>
        <taxon>Eumalacostraca</taxon>
        <taxon>Eucarida</taxon>
        <taxon>Decapoda</taxon>
        <taxon>Pleocyemata</taxon>
        <taxon>Brachyura</taxon>
        <taxon>Eubrachyura</taxon>
        <taxon>Portunoidea</taxon>
        <taxon>Portunidae</taxon>
        <taxon>Portuninae</taxon>
        <taxon>Portunus</taxon>
    </lineage>
</organism>
<comment type="caution">
    <text evidence="2">The sequence shown here is derived from an EMBL/GenBank/DDBJ whole genome shotgun (WGS) entry which is preliminary data.</text>
</comment>
<reference evidence="2 3" key="1">
    <citation type="submission" date="2019-05" db="EMBL/GenBank/DDBJ databases">
        <title>Another draft genome of Portunus trituberculatus and its Hox gene families provides insights of decapod evolution.</title>
        <authorList>
            <person name="Jeong J.-H."/>
            <person name="Song I."/>
            <person name="Kim S."/>
            <person name="Choi T."/>
            <person name="Kim D."/>
            <person name="Ryu S."/>
            <person name="Kim W."/>
        </authorList>
    </citation>
    <scope>NUCLEOTIDE SEQUENCE [LARGE SCALE GENOMIC DNA]</scope>
    <source>
        <tissue evidence="2">Muscle</tissue>
    </source>
</reference>
<keyword evidence="3" id="KW-1185">Reference proteome</keyword>
<sequence length="86" mass="9943">MTEGNDIDLAERNSDGMEQQNDNEGVRIVSQGSEMKLPHSSIPFQPFLHYETVNMIKEAKREREDYTLLPSTTRFVDKNNLINTKE</sequence>
<gene>
    <name evidence="2" type="ORF">E2C01_037003</name>
</gene>
<evidence type="ECO:0000313" key="2">
    <source>
        <dbReference type="EMBL" id="MPC43358.1"/>
    </source>
</evidence>
<dbReference type="AlphaFoldDB" id="A0A5B7FE75"/>
<feature type="region of interest" description="Disordered" evidence="1">
    <location>
        <begin position="1"/>
        <end position="23"/>
    </location>
</feature>
<dbReference type="Proteomes" id="UP000324222">
    <property type="component" value="Unassembled WGS sequence"/>
</dbReference>
<dbReference type="EMBL" id="VSRR010005793">
    <property type="protein sequence ID" value="MPC43358.1"/>
    <property type="molecule type" value="Genomic_DNA"/>
</dbReference>
<evidence type="ECO:0000313" key="3">
    <source>
        <dbReference type="Proteomes" id="UP000324222"/>
    </source>
</evidence>